<comment type="caution">
    <text evidence="2">The sequence shown here is derived from an EMBL/GenBank/DDBJ whole genome shotgun (WGS) entry which is preliminary data.</text>
</comment>
<dbReference type="Proteomes" id="UP000442707">
    <property type="component" value="Unassembled WGS sequence"/>
</dbReference>
<dbReference type="AlphaFoldDB" id="A0A6H9V285"/>
<organism evidence="2 3">
    <name type="scientific">Streptomyces luteolifulvus</name>
    <dbReference type="NCBI Taxonomy" id="2615112"/>
    <lineage>
        <taxon>Bacteria</taxon>
        <taxon>Bacillati</taxon>
        <taxon>Actinomycetota</taxon>
        <taxon>Actinomycetes</taxon>
        <taxon>Kitasatosporales</taxon>
        <taxon>Streptomycetaceae</taxon>
        <taxon>Streptomyces</taxon>
    </lineage>
</organism>
<gene>
    <name evidence="2" type="ORF">F7R91_14670</name>
</gene>
<evidence type="ECO:0000313" key="2">
    <source>
        <dbReference type="EMBL" id="KAB1146818.1"/>
    </source>
</evidence>
<accession>A0A6H9V285</accession>
<sequence>MAGMGPPPKPAGERRRRNATIAMTRLPAGGRKGDPPKWPLIDDVVATTQRDMARRQADEYELQLLEPDLQGRQRAAVQRKLDGAQAAATVLDKQIEATAALEAELWRDLWATPQAAAWERLGWTREVAQYVRWKVKAELGDLDASKEARQLGDRLGLTPLALLRLRWEIAPDEVAEQRQERSTQARKKTARQRLRVVDSEAAGGS</sequence>
<feature type="region of interest" description="Disordered" evidence="1">
    <location>
        <begin position="1"/>
        <end position="39"/>
    </location>
</feature>
<name>A0A6H9V285_9ACTN</name>
<protein>
    <recommendedName>
        <fullName evidence="4">Terminase small subunit</fullName>
    </recommendedName>
</protein>
<evidence type="ECO:0008006" key="4">
    <source>
        <dbReference type="Google" id="ProtNLM"/>
    </source>
</evidence>
<proteinExistence type="predicted"/>
<feature type="region of interest" description="Disordered" evidence="1">
    <location>
        <begin position="175"/>
        <end position="205"/>
    </location>
</feature>
<evidence type="ECO:0000256" key="1">
    <source>
        <dbReference type="SAM" id="MobiDB-lite"/>
    </source>
</evidence>
<evidence type="ECO:0000313" key="3">
    <source>
        <dbReference type="Proteomes" id="UP000442707"/>
    </source>
</evidence>
<dbReference type="EMBL" id="VZRB01000008">
    <property type="protein sequence ID" value="KAB1146818.1"/>
    <property type="molecule type" value="Genomic_DNA"/>
</dbReference>
<feature type="compositionally biased region" description="Pro residues" evidence="1">
    <location>
        <begin position="1"/>
        <end position="10"/>
    </location>
</feature>
<feature type="compositionally biased region" description="Basic residues" evidence="1">
    <location>
        <begin position="184"/>
        <end position="194"/>
    </location>
</feature>
<keyword evidence="3" id="KW-1185">Reference proteome</keyword>
<reference evidence="2 3" key="1">
    <citation type="submission" date="2019-09" db="EMBL/GenBank/DDBJ databases">
        <title>Screening of Novel Bioactive Compounds from Soil-Associated.</title>
        <authorList>
            <person name="Zhao S."/>
        </authorList>
    </citation>
    <scope>NUCLEOTIDE SEQUENCE [LARGE SCALE GENOMIC DNA]</scope>
    <source>
        <strain evidence="2 3">HIT-DPA4</strain>
    </source>
</reference>